<dbReference type="Proteomes" id="UP000887566">
    <property type="component" value="Unplaced"/>
</dbReference>
<evidence type="ECO:0000256" key="1">
    <source>
        <dbReference type="SAM" id="MobiDB-lite"/>
    </source>
</evidence>
<evidence type="ECO:0000313" key="3">
    <source>
        <dbReference type="WBParaSite" id="PSAMB.scaffold7347size7800.g29943.t1"/>
    </source>
</evidence>
<dbReference type="WBParaSite" id="PSAMB.scaffold7347size7800.g29943.t1">
    <property type="protein sequence ID" value="PSAMB.scaffold7347size7800.g29943.t1"/>
    <property type="gene ID" value="PSAMB.scaffold7347size7800.g29943"/>
</dbReference>
<evidence type="ECO:0000313" key="2">
    <source>
        <dbReference type="Proteomes" id="UP000887566"/>
    </source>
</evidence>
<name>A0A914XBZ7_9BILA</name>
<sequence>MSGTRTTSASSTSTERRNSMPRPPSSYGRRSSAIGVRESSATTAEVRMKSRQGAKIEKKNIETEKQFNEKTKGVELRRIKSEVQRRRAAVQSKHHGDENLTNADLSLSMPERMMRLTVGRKTASRSPTSSGPNSPNRVRSFEQVAGDVSPVLREKSYGGASPTRRRNSRAEISNAKLAMMKKKLSPLPSRERTLVKAADSDDDDDYSR</sequence>
<reference evidence="3" key="1">
    <citation type="submission" date="2022-11" db="UniProtKB">
        <authorList>
            <consortium name="WormBaseParasite"/>
        </authorList>
    </citation>
    <scope>IDENTIFICATION</scope>
</reference>
<protein>
    <submittedName>
        <fullName evidence="3">Uncharacterized protein</fullName>
    </submittedName>
</protein>
<feature type="region of interest" description="Disordered" evidence="1">
    <location>
        <begin position="1"/>
        <end position="73"/>
    </location>
</feature>
<feature type="compositionally biased region" description="Low complexity" evidence="1">
    <location>
        <begin position="1"/>
        <end position="13"/>
    </location>
</feature>
<keyword evidence="2" id="KW-1185">Reference proteome</keyword>
<dbReference type="AlphaFoldDB" id="A0A914XBZ7"/>
<accession>A0A914XBZ7</accession>
<feature type="compositionally biased region" description="Basic and acidic residues" evidence="1">
    <location>
        <begin position="54"/>
        <end position="73"/>
    </location>
</feature>
<organism evidence="2 3">
    <name type="scientific">Plectus sambesii</name>
    <dbReference type="NCBI Taxonomy" id="2011161"/>
    <lineage>
        <taxon>Eukaryota</taxon>
        <taxon>Metazoa</taxon>
        <taxon>Ecdysozoa</taxon>
        <taxon>Nematoda</taxon>
        <taxon>Chromadorea</taxon>
        <taxon>Plectida</taxon>
        <taxon>Plectina</taxon>
        <taxon>Plectoidea</taxon>
        <taxon>Plectidae</taxon>
        <taxon>Plectus</taxon>
    </lineage>
</organism>
<proteinExistence type="predicted"/>
<feature type="region of interest" description="Disordered" evidence="1">
    <location>
        <begin position="85"/>
        <end position="208"/>
    </location>
</feature>
<feature type="compositionally biased region" description="Polar residues" evidence="1">
    <location>
        <begin position="124"/>
        <end position="137"/>
    </location>
</feature>